<keyword evidence="2" id="KW-1185">Reference proteome</keyword>
<sequence length="227" mass="25589">MSIGCGLFKFLNSKLKKYTVTNNFSHVVIFPKIGEVCSIYKNWSAQLMKDVKFLEWLKGFKSVYKARVEEEEANKVVKICVSEHLRLSHRNPAFCLTEERGGSLRGFWELDPVGMSLCLVTLTDERTVAHFVTSLFNITLINEFVCASRVYEYGQVPIFNGPLTKIVFTLIWIPGGALRHTTSFISCSISPSLIIYRVISSTYAFASSTTSLGSSSPIRQFSCFLLH</sequence>
<gene>
    <name evidence="1" type="ORF">R3W88_001139</name>
</gene>
<dbReference type="PANTHER" id="PTHR47374">
    <property type="entry name" value="ENDOSOME ANTIGEN-LIKE PROTEIN, PUTATIVE (DUF3444)-RELATED"/>
    <property type="match status" value="1"/>
</dbReference>
<dbReference type="EMBL" id="JAWPEI010000001">
    <property type="protein sequence ID" value="KAK4737442.1"/>
    <property type="molecule type" value="Genomic_DNA"/>
</dbReference>
<evidence type="ECO:0000313" key="1">
    <source>
        <dbReference type="EMBL" id="KAK4737442.1"/>
    </source>
</evidence>
<dbReference type="PANTHER" id="PTHR47374:SF6">
    <property type="entry name" value="ENDOSOME ANTIGEN-LIKE PROTEIN, PUTATIVE (DUF3444)-RELATED"/>
    <property type="match status" value="1"/>
</dbReference>
<protein>
    <submittedName>
        <fullName evidence="1">Uncharacterized protein</fullName>
    </submittedName>
</protein>
<reference evidence="1 2" key="1">
    <citation type="submission" date="2023-10" db="EMBL/GenBank/DDBJ databases">
        <title>Genome-Wide Identification Analysis in wild type Solanum Pinnatisectum Reveals Some Genes Defensing Phytophthora Infestans.</title>
        <authorList>
            <person name="Sun C."/>
        </authorList>
    </citation>
    <scope>NUCLEOTIDE SEQUENCE [LARGE SCALE GENOMIC DNA]</scope>
    <source>
        <strain evidence="1">LQN</strain>
        <tissue evidence="1">Leaf</tissue>
    </source>
</reference>
<proteinExistence type="predicted"/>
<dbReference type="Proteomes" id="UP001311915">
    <property type="component" value="Unassembled WGS sequence"/>
</dbReference>
<comment type="caution">
    <text evidence="1">The sequence shown here is derived from an EMBL/GenBank/DDBJ whole genome shotgun (WGS) entry which is preliminary data.</text>
</comment>
<evidence type="ECO:0000313" key="2">
    <source>
        <dbReference type="Proteomes" id="UP001311915"/>
    </source>
</evidence>
<organism evidence="1 2">
    <name type="scientific">Solanum pinnatisectum</name>
    <name type="common">tansyleaf nightshade</name>
    <dbReference type="NCBI Taxonomy" id="50273"/>
    <lineage>
        <taxon>Eukaryota</taxon>
        <taxon>Viridiplantae</taxon>
        <taxon>Streptophyta</taxon>
        <taxon>Embryophyta</taxon>
        <taxon>Tracheophyta</taxon>
        <taxon>Spermatophyta</taxon>
        <taxon>Magnoliopsida</taxon>
        <taxon>eudicotyledons</taxon>
        <taxon>Gunneridae</taxon>
        <taxon>Pentapetalae</taxon>
        <taxon>asterids</taxon>
        <taxon>lamiids</taxon>
        <taxon>Solanales</taxon>
        <taxon>Solanaceae</taxon>
        <taxon>Solanoideae</taxon>
        <taxon>Solaneae</taxon>
        <taxon>Solanum</taxon>
    </lineage>
</organism>
<accession>A0AAV9ML55</accession>
<name>A0AAV9ML55_9SOLN</name>
<dbReference type="AlphaFoldDB" id="A0AAV9ML55"/>